<keyword evidence="3" id="KW-1185">Reference proteome</keyword>
<evidence type="ECO:0000256" key="1">
    <source>
        <dbReference type="SAM" id="SignalP"/>
    </source>
</evidence>
<comment type="caution">
    <text evidence="2">The sequence shown here is derived from an EMBL/GenBank/DDBJ whole genome shotgun (WGS) entry which is preliminary data.</text>
</comment>
<gene>
    <name evidence="2" type="ORF">O0V09_06280</name>
</gene>
<dbReference type="RefSeq" id="WP_258330952.1">
    <property type="nucleotide sequence ID" value="NZ_JAPTGG010000004.1"/>
</dbReference>
<dbReference type="Proteomes" id="UP001069090">
    <property type="component" value="Unassembled WGS sequence"/>
</dbReference>
<evidence type="ECO:0000313" key="3">
    <source>
        <dbReference type="Proteomes" id="UP001069090"/>
    </source>
</evidence>
<dbReference type="EMBL" id="JAPTGG010000004">
    <property type="protein sequence ID" value="MCZ0864799.1"/>
    <property type="molecule type" value="Genomic_DNA"/>
</dbReference>
<accession>A0A9J6RKT2</accession>
<keyword evidence="1" id="KW-0732">Signal</keyword>
<organism evidence="2 3">
    <name type="scientific">Dasania phycosphaerae</name>
    <dbReference type="NCBI Taxonomy" id="2950436"/>
    <lineage>
        <taxon>Bacteria</taxon>
        <taxon>Pseudomonadati</taxon>
        <taxon>Pseudomonadota</taxon>
        <taxon>Gammaproteobacteria</taxon>
        <taxon>Cellvibrionales</taxon>
        <taxon>Spongiibacteraceae</taxon>
        <taxon>Dasania</taxon>
    </lineage>
</organism>
<dbReference type="AlphaFoldDB" id="A0A9J6RKT2"/>
<evidence type="ECO:0000313" key="2">
    <source>
        <dbReference type="EMBL" id="MCZ0864799.1"/>
    </source>
</evidence>
<protein>
    <submittedName>
        <fullName evidence="2">AraC family transcriptional regulator</fullName>
    </submittedName>
</protein>
<sequence length="180" mass="20157">MFNVLFGKTASKASACWLFSFILFAAGSASAQPEQALVDDVQSIKEQVLELNKDLFILEEELLFPAETQLSVYVSLDVGQYFKLDAVKLMVDGEMVSSYLYTDSQVDALRRGAIQRLYQGNVRSGEHEVVAVFTGFGPQGENFRRATDITFTKDSDAKHLELKIIDSTALQQPEFVVKEW</sequence>
<proteinExistence type="predicted"/>
<name>A0A9J6RKT2_9GAMM</name>
<reference evidence="2 3" key="1">
    <citation type="submission" date="2022-12" db="EMBL/GenBank/DDBJ databases">
        <title>Dasania phycosphaerae sp. nov., isolated from particulate material of the south coast of Korea.</title>
        <authorList>
            <person name="Jiang Y."/>
        </authorList>
    </citation>
    <scope>NUCLEOTIDE SEQUENCE [LARGE SCALE GENOMIC DNA]</scope>
    <source>
        <strain evidence="2 3">GY-19</strain>
    </source>
</reference>
<feature type="signal peptide" evidence="1">
    <location>
        <begin position="1"/>
        <end position="31"/>
    </location>
</feature>
<feature type="chain" id="PRO_5039930190" evidence="1">
    <location>
        <begin position="32"/>
        <end position="180"/>
    </location>
</feature>